<sequence>MDPKIKASDTTNMDDIKHLLNLEAKCRVQAETEHLDLKVQDKALQWIDTKYQYQQEYIRLTRLIKCVGMSMAIGSRSDKVDKEKSAQTLKAMNKLRVEIGSDVHPARLNASVVEVCLEQLDVHHKPRPQQSRQKQEFAEIQEALQHLGQAVDGLEIGFEPNTMRALDQMVGELLPKHNKRE</sequence>
<reference evidence="2" key="1">
    <citation type="submission" date="2025-08" db="UniProtKB">
        <authorList>
            <consortium name="RefSeq"/>
        </authorList>
    </citation>
    <scope>IDENTIFICATION</scope>
    <source>
        <strain evidence="2">14028-0561.14</strain>
        <tissue evidence="2">Whole fly</tissue>
    </source>
</reference>
<protein>
    <submittedName>
        <fullName evidence="2">Augmin complex subunit dgt4-like</fullName>
    </submittedName>
</protein>
<name>A0A6P4JL94_DROKI</name>
<evidence type="ECO:0000313" key="1">
    <source>
        <dbReference type="Proteomes" id="UP001652661"/>
    </source>
</evidence>
<organism evidence="1 2">
    <name type="scientific">Drosophila kikkawai</name>
    <name type="common">Fruit fly</name>
    <dbReference type="NCBI Taxonomy" id="30033"/>
    <lineage>
        <taxon>Eukaryota</taxon>
        <taxon>Metazoa</taxon>
        <taxon>Ecdysozoa</taxon>
        <taxon>Arthropoda</taxon>
        <taxon>Hexapoda</taxon>
        <taxon>Insecta</taxon>
        <taxon>Pterygota</taxon>
        <taxon>Neoptera</taxon>
        <taxon>Endopterygota</taxon>
        <taxon>Diptera</taxon>
        <taxon>Brachycera</taxon>
        <taxon>Muscomorpha</taxon>
        <taxon>Ephydroidea</taxon>
        <taxon>Drosophilidae</taxon>
        <taxon>Drosophila</taxon>
        <taxon>Sophophora</taxon>
    </lineage>
</organism>
<dbReference type="AlphaFoldDB" id="A0A6P4JL94"/>
<keyword evidence="1" id="KW-1185">Reference proteome</keyword>
<dbReference type="Proteomes" id="UP001652661">
    <property type="component" value="Chromosome X"/>
</dbReference>
<accession>A0A6P4JL94</accession>
<dbReference type="GeneID" id="108084634"/>
<evidence type="ECO:0000313" key="2">
    <source>
        <dbReference type="RefSeq" id="XP_017036411.1"/>
    </source>
</evidence>
<proteinExistence type="predicted"/>
<gene>
    <name evidence="2" type="primary">LOC108084634</name>
</gene>
<dbReference type="RefSeq" id="XP_017036411.1">
    <property type="nucleotide sequence ID" value="XM_017180922.1"/>
</dbReference>
<dbReference type="OrthoDB" id="7947102at2759"/>